<sequence length="166" mass="19104">MKIVVTGDTHMPKKAKQLPPRLIQECKKADLIIHTGDWSTMDVYRELSDCGYVRGVYGNIDDEDIREYLPEQEIIILNGFSIGLVHGHGQKKTTEKRAIETFDGEQLDIILFGHSHIPMTRYFKKQLLLNPGSPTDKRALPYYSFAILTLSKEIHTEMIYFSRYNG</sequence>
<dbReference type="Gene3D" id="3.60.21.10">
    <property type="match status" value="1"/>
</dbReference>
<keyword evidence="5" id="KW-1185">Reference proteome</keyword>
<accession>A0A514LJ89</accession>
<keyword evidence="2" id="KW-0479">Metal-binding</keyword>
<evidence type="ECO:0000313" key="4">
    <source>
        <dbReference type="EMBL" id="QDI91914.1"/>
    </source>
</evidence>
<dbReference type="SUPFAM" id="SSF56300">
    <property type="entry name" value="Metallo-dependent phosphatases"/>
    <property type="match status" value="1"/>
</dbReference>
<evidence type="ECO:0000313" key="5">
    <source>
        <dbReference type="Proteomes" id="UP000319756"/>
    </source>
</evidence>
<protein>
    <recommendedName>
        <fullName evidence="2">Phosphoesterase</fullName>
        <ecNumber evidence="2">3.1.4.-</ecNumber>
    </recommendedName>
</protein>
<dbReference type="InterPro" id="IPR000979">
    <property type="entry name" value="Phosphodiesterase_MJ0936/Vps29"/>
</dbReference>
<dbReference type="NCBIfam" id="TIGR00040">
    <property type="entry name" value="yfcE"/>
    <property type="match status" value="1"/>
</dbReference>
<dbReference type="InterPro" id="IPR024654">
    <property type="entry name" value="Calcineurin-like_PHP_lpxH"/>
</dbReference>
<dbReference type="GO" id="GO:0046872">
    <property type="term" value="F:metal ion binding"/>
    <property type="evidence" value="ECO:0007669"/>
    <property type="project" value="UniProtKB-KW"/>
</dbReference>
<evidence type="ECO:0000256" key="2">
    <source>
        <dbReference type="RuleBase" id="RU362039"/>
    </source>
</evidence>
<dbReference type="InterPro" id="IPR029052">
    <property type="entry name" value="Metallo-depent_PP-like"/>
</dbReference>
<name>A0A514LJ89_9BACI</name>
<dbReference type="RefSeq" id="WP_142090440.1">
    <property type="nucleotide sequence ID" value="NZ_CP035485.1"/>
</dbReference>
<organism evidence="4 5">
    <name type="scientific">Salicibibacter halophilus</name>
    <dbReference type="NCBI Taxonomy" id="2502791"/>
    <lineage>
        <taxon>Bacteria</taxon>
        <taxon>Bacillati</taxon>
        <taxon>Bacillota</taxon>
        <taxon>Bacilli</taxon>
        <taxon>Bacillales</taxon>
        <taxon>Bacillaceae</taxon>
        <taxon>Salicibibacter</taxon>
    </lineage>
</organism>
<comment type="cofactor">
    <cofactor evidence="2">
        <name>a divalent metal cation</name>
        <dbReference type="ChEBI" id="CHEBI:60240"/>
    </cofactor>
</comment>
<dbReference type="GO" id="GO:0016787">
    <property type="term" value="F:hydrolase activity"/>
    <property type="evidence" value="ECO:0007669"/>
    <property type="project" value="UniProtKB-UniRule"/>
</dbReference>
<reference evidence="5" key="1">
    <citation type="submission" date="2019-01" db="EMBL/GenBank/DDBJ databases">
        <title>Genomic analysis of Salicibibacter sp. NKC3-5.</title>
        <authorList>
            <person name="Oh Y.J."/>
        </authorList>
    </citation>
    <scope>NUCLEOTIDE SEQUENCE [LARGE SCALE GENOMIC DNA]</scope>
    <source>
        <strain evidence="5">NKC3-5</strain>
    </source>
</reference>
<evidence type="ECO:0000256" key="1">
    <source>
        <dbReference type="ARBA" id="ARBA00008950"/>
    </source>
</evidence>
<dbReference type="EMBL" id="CP035485">
    <property type="protein sequence ID" value="QDI91914.1"/>
    <property type="molecule type" value="Genomic_DNA"/>
</dbReference>
<evidence type="ECO:0000259" key="3">
    <source>
        <dbReference type="Pfam" id="PF12850"/>
    </source>
</evidence>
<comment type="similarity">
    <text evidence="1 2">Belongs to the metallophosphoesterase superfamily. YfcE family.</text>
</comment>
<proteinExistence type="inferred from homology"/>
<dbReference type="Pfam" id="PF12850">
    <property type="entry name" value="Metallophos_2"/>
    <property type="match status" value="1"/>
</dbReference>
<feature type="domain" description="Calcineurin-like phosphoesterase" evidence="3">
    <location>
        <begin position="1"/>
        <end position="152"/>
    </location>
</feature>
<dbReference type="Proteomes" id="UP000319756">
    <property type="component" value="Chromosome"/>
</dbReference>
<dbReference type="EC" id="3.1.4.-" evidence="2"/>
<dbReference type="AlphaFoldDB" id="A0A514LJ89"/>
<gene>
    <name evidence="4" type="ORF">EPH95_12605</name>
</gene>
<dbReference type="PANTHER" id="PTHR11124">
    <property type="entry name" value="VACUOLAR SORTING PROTEIN VPS29"/>
    <property type="match status" value="1"/>
</dbReference>
<dbReference type="KEGG" id="sale:EPH95_12605"/>
<dbReference type="OrthoDB" id="9800565at2"/>